<dbReference type="Proteomes" id="UP000053860">
    <property type="component" value="Unassembled WGS sequence"/>
</dbReference>
<accession>A0A124FXK8</accession>
<dbReference type="AlphaFoldDB" id="A0A124FXK8"/>
<dbReference type="PATRIC" id="fig|294710.3.peg.595"/>
<protein>
    <recommendedName>
        <fullName evidence="1">3-keto-alpha-glucoside-1,2-lyase/3-keto-2-hydroxy-glucal hydratase domain-containing protein</fullName>
    </recommendedName>
</protein>
<dbReference type="EMBL" id="LGGN01000042">
    <property type="protein sequence ID" value="KUK78356.1"/>
    <property type="molecule type" value="Genomic_DNA"/>
</dbReference>
<proteinExistence type="predicted"/>
<organism evidence="2 3">
    <name type="scientific">Proteiniphilum acetatigenes</name>
    <dbReference type="NCBI Taxonomy" id="294710"/>
    <lineage>
        <taxon>Bacteria</taxon>
        <taxon>Pseudomonadati</taxon>
        <taxon>Bacteroidota</taxon>
        <taxon>Bacteroidia</taxon>
        <taxon>Bacteroidales</taxon>
        <taxon>Dysgonomonadaceae</taxon>
        <taxon>Proteiniphilum</taxon>
    </lineage>
</organism>
<evidence type="ECO:0000313" key="2">
    <source>
        <dbReference type="EMBL" id="KUK78356.1"/>
    </source>
</evidence>
<reference evidence="3" key="1">
    <citation type="journal article" date="2015" name="MBio">
        <title>Genome-Resolved Metagenomic Analysis Reveals Roles for Candidate Phyla and Other Microbial Community Members in Biogeochemical Transformations in Oil Reservoirs.</title>
        <authorList>
            <person name="Hu P."/>
            <person name="Tom L."/>
            <person name="Singh A."/>
            <person name="Thomas B.C."/>
            <person name="Baker B.J."/>
            <person name="Piceno Y.M."/>
            <person name="Andersen G.L."/>
            <person name="Banfield J.F."/>
        </authorList>
    </citation>
    <scope>NUCLEOTIDE SEQUENCE [LARGE SCALE GENOMIC DNA]</scope>
</reference>
<comment type="caution">
    <text evidence="2">The sequence shown here is derived from an EMBL/GenBank/DDBJ whole genome shotgun (WGS) entry which is preliminary data.</text>
</comment>
<dbReference type="InterPro" id="IPR010496">
    <property type="entry name" value="AL/BT2_dom"/>
</dbReference>
<gene>
    <name evidence="2" type="ORF">XD92_0360</name>
</gene>
<evidence type="ECO:0000259" key="1">
    <source>
        <dbReference type="Pfam" id="PF06439"/>
    </source>
</evidence>
<evidence type="ECO:0000313" key="3">
    <source>
        <dbReference type="Proteomes" id="UP000053860"/>
    </source>
</evidence>
<sequence length="228" mass="26502">MFNVLVLAFLVFNIDYANPENSNFIESLTKKSNWEVLIRENYSDIWHEYNSKKPANWIVKDGILYTLGGNGDIVTNKEYGNFELEVEWKIEKGGNSGIFYYVVEGEQYKSMWETGPEFQIIDERNYSIDLLEKQKTGACSDVLPPTKLASNFPGEWNYTRIVAKNGNIEHWLNGKLVLSYSMDSDEWKNAVQESKFSKLNYAKIRKGKIGLQDHGDPVYFRKIRIREL</sequence>
<dbReference type="Gene3D" id="2.60.120.560">
    <property type="entry name" value="Exo-inulinase, domain 1"/>
    <property type="match status" value="1"/>
</dbReference>
<dbReference type="Pfam" id="PF06439">
    <property type="entry name" value="3keto-disac_hyd"/>
    <property type="match status" value="1"/>
</dbReference>
<name>A0A124FXK8_9BACT</name>
<feature type="domain" description="3-keto-alpha-glucoside-1,2-lyase/3-keto-2-hydroxy-glucal hydratase" evidence="1">
    <location>
        <begin position="43"/>
        <end position="226"/>
    </location>
</feature>
<dbReference type="GO" id="GO:0016787">
    <property type="term" value="F:hydrolase activity"/>
    <property type="evidence" value="ECO:0007669"/>
    <property type="project" value="InterPro"/>
</dbReference>